<name>A0ABV1E2M0_9FIRM</name>
<dbReference type="EMBL" id="JBBMFD010000029">
    <property type="protein sequence ID" value="MEQ2441563.1"/>
    <property type="molecule type" value="Genomic_DNA"/>
</dbReference>
<organism evidence="1 2">
    <name type="scientific">Solibaculum intestinale</name>
    <dbReference type="NCBI Taxonomy" id="3133165"/>
    <lineage>
        <taxon>Bacteria</taxon>
        <taxon>Bacillati</taxon>
        <taxon>Bacillota</taxon>
        <taxon>Clostridia</taxon>
        <taxon>Eubacteriales</taxon>
        <taxon>Oscillospiraceae</taxon>
        <taxon>Solibaculum</taxon>
    </lineage>
</organism>
<dbReference type="Gene3D" id="1.10.1220.10">
    <property type="entry name" value="Met repressor-like"/>
    <property type="match status" value="1"/>
</dbReference>
<dbReference type="SUPFAM" id="SSF47598">
    <property type="entry name" value="Ribbon-helix-helix"/>
    <property type="match status" value="1"/>
</dbReference>
<dbReference type="InterPro" id="IPR010985">
    <property type="entry name" value="Ribbon_hlx_hlx"/>
</dbReference>
<keyword evidence="2" id="KW-1185">Reference proteome</keyword>
<reference evidence="1 2" key="1">
    <citation type="submission" date="2024-03" db="EMBL/GenBank/DDBJ databases">
        <title>Human intestinal bacterial collection.</title>
        <authorList>
            <person name="Pauvert C."/>
            <person name="Hitch T.C.A."/>
            <person name="Clavel T."/>
        </authorList>
    </citation>
    <scope>NUCLEOTIDE SEQUENCE [LARGE SCALE GENOMIC DNA]</scope>
    <source>
        <strain evidence="1 2">CLA-JM-H44</strain>
    </source>
</reference>
<evidence type="ECO:0008006" key="3">
    <source>
        <dbReference type="Google" id="ProtNLM"/>
    </source>
</evidence>
<dbReference type="RefSeq" id="WP_349220723.1">
    <property type="nucleotide sequence ID" value="NZ_JBBMFD010000029.1"/>
</dbReference>
<sequence>MKKDKHLGIRIDDDLHYKLHYIAKYEGRSANGQILYLIRQCIADFEEKHGKIEKEEKP</sequence>
<evidence type="ECO:0000313" key="1">
    <source>
        <dbReference type="EMBL" id="MEQ2441563.1"/>
    </source>
</evidence>
<comment type="caution">
    <text evidence="1">The sequence shown here is derived from an EMBL/GenBank/DDBJ whole genome shotgun (WGS) entry which is preliminary data.</text>
</comment>
<dbReference type="Proteomes" id="UP001489509">
    <property type="component" value="Unassembled WGS sequence"/>
</dbReference>
<evidence type="ECO:0000313" key="2">
    <source>
        <dbReference type="Proteomes" id="UP001489509"/>
    </source>
</evidence>
<protein>
    <recommendedName>
        <fullName evidence="3">Arc family DNA-binding protein</fullName>
    </recommendedName>
</protein>
<gene>
    <name evidence="1" type="ORF">WMO26_12060</name>
</gene>
<proteinExistence type="predicted"/>
<accession>A0ABV1E2M0</accession>
<dbReference type="InterPro" id="IPR013321">
    <property type="entry name" value="Arc_rbn_hlx_hlx"/>
</dbReference>